<evidence type="ECO:0000313" key="8">
    <source>
        <dbReference type="Proteomes" id="UP000214975"/>
    </source>
</evidence>
<sequence>MASLFFFTISLLLMTIIQKFIFQILDKDVCLKPNYKKILIPVCGGIAFVPTIFFSSMILTLIGFYDSKMPIYLLSIILMSYVGLIDDLLGDRSVTGLKGHIKSLLHLKLTTGGLKAITGLIVSLYISINLSNRIIDILVNTIVISLFTNFLNLLDLRPGRACKAFLFFSILFLIAGSGGPQLLMIVLGSVMAFLPLDLKGKIMLGDTGSNILGLTLGISSVLLFNFNVRLIIMIFLILVHFVTEKYSLTKIIEGNRFLNFLDMIGRGRD</sequence>
<dbReference type="AlphaFoldDB" id="A0A223I317"/>
<name>A0A223I317_THETR</name>
<protein>
    <submittedName>
        <fullName evidence="7">UDP-N-acetylmuramyl pentapeptide phosphotransferase</fullName>
    </submittedName>
</protein>
<dbReference type="EMBL" id="CP016893">
    <property type="protein sequence ID" value="AST59122.1"/>
    <property type="molecule type" value="Genomic_DNA"/>
</dbReference>
<evidence type="ECO:0000256" key="2">
    <source>
        <dbReference type="ARBA" id="ARBA00022475"/>
    </source>
</evidence>
<dbReference type="GO" id="GO:0044038">
    <property type="term" value="P:cell wall macromolecule biosynthetic process"/>
    <property type="evidence" value="ECO:0007669"/>
    <property type="project" value="TreeGrafter"/>
</dbReference>
<keyword evidence="6" id="KW-0472">Membrane</keyword>
<dbReference type="GO" id="GO:0016780">
    <property type="term" value="F:phosphotransferase activity, for other substituted phosphate groups"/>
    <property type="evidence" value="ECO:0007669"/>
    <property type="project" value="InterPro"/>
</dbReference>
<dbReference type="PANTHER" id="PTHR22926">
    <property type="entry name" value="PHOSPHO-N-ACETYLMURAMOYL-PENTAPEPTIDE-TRANSFERASE"/>
    <property type="match status" value="1"/>
</dbReference>
<keyword evidence="4" id="KW-0812">Transmembrane</keyword>
<dbReference type="GO" id="GO:0005886">
    <property type="term" value="C:plasma membrane"/>
    <property type="evidence" value="ECO:0007669"/>
    <property type="project" value="UniProtKB-SubCell"/>
</dbReference>
<evidence type="ECO:0000313" key="7">
    <source>
        <dbReference type="EMBL" id="AST59122.1"/>
    </source>
</evidence>
<dbReference type="Proteomes" id="UP000214975">
    <property type="component" value="Chromosome"/>
</dbReference>
<dbReference type="PANTHER" id="PTHR22926:SF3">
    <property type="entry name" value="UNDECAPRENYL-PHOSPHATE ALPHA-N-ACETYLGLUCOSAMINYL 1-PHOSPHATE TRANSFERASE"/>
    <property type="match status" value="1"/>
</dbReference>
<evidence type="ECO:0000256" key="3">
    <source>
        <dbReference type="ARBA" id="ARBA00022679"/>
    </source>
</evidence>
<keyword evidence="3 7" id="KW-0808">Transferase</keyword>
<organism evidence="7 8">
    <name type="scientific">Thermoanaerobacterium thermosaccharolyticum</name>
    <name type="common">Clostridium thermosaccharolyticum</name>
    <dbReference type="NCBI Taxonomy" id="1517"/>
    <lineage>
        <taxon>Bacteria</taxon>
        <taxon>Bacillati</taxon>
        <taxon>Bacillota</taxon>
        <taxon>Clostridia</taxon>
        <taxon>Thermoanaerobacterales</taxon>
        <taxon>Thermoanaerobacteraceae</taxon>
        <taxon>Thermoanaerobacterium</taxon>
    </lineage>
</organism>
<evidence type="ECO:0000256" key="6">
    <source>
        <dbReference type="ARBA" id="ARBA00023136"/>
    </source>
</evidence>
<evidence type="ECO:0000256" key="5">
    <source>
        <dbReference type="ARBA" id="ARBA00022989"/>
    </source>
</evidence>
<keyword evidence="2" id="KW-1003">Cell membrane</keyword>
<dbReference type="GO" id="GO:0071555">
    <property type="term" value="P:cell wall organization"/>
    <property type="evidence" value="ECO:0007669"/>
    <property type="project" value="TreeGrafter"/>
</dbReference>
<dbReference type="InterPro" id="IPR000715">
    <property type="entry name" value="Glycosyl_transferase_4"/>
</dbReference>
<comment type="subcellular location">
    <subcellularLocation>
        <location evidence="1">Cell membrane</location>
        <topology evidence="1">Multi-pass membrane protein</topology>
    </subcellularLocation>
</comment>
<gene>
    <name evidence="7" type="ORF">Thert_03393</name>
</gene>
<keyword evidence="5" id="KW-1133">Transmembrane helix</keyword>
<evidence type="ECO:0000256" key="1">
    <source>
        <dbReference type="ARBA" id="ARBA00004651"/>
    </source>
</evidence>
<reference evidence="7 8" key="1">
    <citation type="submission" date="2016-08" db="EMBL/GenBank/DDBJ databases">
        <title>A novel genetic cassette of butanologenic Thermoanaerobacterium thermosaccharolyticum that directly convert cellulose to butanol.</title>
        <authorList>
            <person name="Li T."/>
            <person name="He J."/>
        </authorList>
    </citation>
    <scope>NUCLEOTIDE SEQUENCE [LARGE SCALE GENOMIC DNA]</scope>
    <source>
        <strain evidence="7 8">TG57</strain>
    </source>
</reference>
<accession>A0A223I317</accession>
<evidence type="ECO:0000256" key="4">
    <source>
        <dbReference type="ARBA" id="ARBA00022692"/>
    </source>
</evidence>
<proteinExistence type="predicted"/>